<evidence type="ECO:0000313" key="2">
    <source>
        <dbReference type="EMBL" id="AES89976.1"/>
    </source>
</evidence>
<dbReference type="EMBL" id="CM001220">
    <property type="protein sequence ID" value="AES89976.1"/>
    <property type="molecule type" value="Genomic_DNA"/>
</dbReference>
<keyword evidence="1 2" id="KW-0812">Transmembrane</keyword>
<evidence type="ECO:0000256" key="1">
    <source>
        <dbReference type="SAM" id="Phobius"/>
    </source>
</evidence>
<dbReference type="AlphaFoldDB" id="G7JGC7"/>
<accession>G7JGC7</accession>
<keyword evidence="1" id="KW-1133">Transmembrane helix</keyword>
<feature type="transmembrane region" description="Helical" evidence="1">
    <location>
        <begin position="28"/>
        <end position="55"/>
    </location>
</feature>
<name>G7JGC7_MEDTR</name>
<dbReference type="EnsemblPlants" id="AES89976">
    <property type="protein sequence ID" value="AES89976"/>
    <property type="gene ID" value="MTR_4g082840"/>
</dbReference>
<keyword evidence="1" id="KW-0472">Membrane</keyword>
<protein>
    <submittedName>
        <fullName evidence="2">Transmembrane protein, putative</fullName>
    </submittedName>
</protein>
<reference evidence="3" key="3">
    <citation type="submission" date="2015-04" db="UniProtKB">
        <authorList>
            <consortium name="EnsemblPlants"/>
        </authorList>
    </citation>
    <scope>IDENTIFICATION</scope>
    <source>
        <strain evidence="3">cv. Jemalong A17</strain>
    </source>
</reference>
<organism evidence="2 4">
    <name type="scientific">Medicago truncatula</name>
    <name type="common">Barrel medic</name>
    <name type="synonym">Medicago tribuloides</name>
    <dbReference type="NCBI Taxonomy" id="3880"/>
    <lineage>
        <taxon>Eukaryota</taxon>
        <taxon>Viridiplantae</taxon>
        <taxon>Streptophyta</taxon>
        <taxon>Embryophyta</taxon>
        <taxon>Tracheophyta</taxon>
        <taxon>Spermatophyta</taxon>
        <taxon>Magnoliopsida</taxon>
        <taxon>eudicotyledons</taxon>
        <taxon>Gunneridae</taxon>
        <taxon>Pentapetalae</taxon>
        <taxon>rosids</taxon>
        <taxon>fabids</taxon>
        <taxon>Fabales</taxon>
        <taxon>Fabaceae</taxon>
        <taxon>Papilionoideae</taxon>
        <taxon>50 kb inversion clade</taxon>
        <taxon>NPAAA clade</taxon>
        <taxon>Hologalegina</taxon>
        <taxon>IRL clade</taxon>
        <taxon>Trifolieae</taxon>
        <taxon>Medicago</taxon>
    </lineage>
</organism>
<sequence length="81" mass="9195">MKSPRSNVLPHIYFRDHHDYSGLHRVPLWTQVLLIVLGVVFGAVVIALIVCWVIYPPFIQWWRSGAVAPEPTIDLQPVPPA</sequence>
<gene>
    <name evidence="2" type="ordered locus">MTR_4g082840</name>
</gene>
<dbReference type="PaxDb" id="3880-AES89976"/>
<proteinExistence type="predicted"/>
<dbReference type="HOGENOM" id="CLU_2577466_0_0_1"/>
<reference evidence="2 4" key="2">
    <citation type="journal article" date="2014" name="BMC Genomics">
        <title>An improved genome release (version Mt4.0) for the model legume Medicago truncatula.</title>
        <authorList>
            <person name="Tang H."/>
            <person name="Krishnakumar V."/>
            <person name="Bidwell S."/>
            <person name="Rosen B."/>
            <person name="Chan A."/>
            <person name="Zhou S."/>
            <person name="Gentzbittel L."/>
            <person name="Childs K.L."/>
            <person name="Yandell M."/>
            <person name="Gundlach H."/>
            <person name="Mayer K.F."/>
            <person name="Schwartz D.C."/>
            <person name="Town C.D."/>
        </authorList>
    </citation>
    <scope>GENOME REANNOTATION</scope>
    <source>
        <strain evidence="3 4">cv. Jemalong A17</strain>
    </source>
</reference>
<keyword evidence="4" id="KW-1185">Reference proteome</keyword>
<dbReference type="Proteomes" id="UP000002051">
    <property type="component" value="Chromosome 4"/>
</dbReference>
<reference evidence="2 4" key="1">
    <citation type="journal article" date="2011" name="Nature">
        <title>The Medicago genome provides insight into the evolution of rhizobial symbioses.</title>
        <authorList>
            <person name="Young N.D."/>
            <person name="Debelle F."/>
            <person name="Oldroyd G.E."/>
            <person name="Geurts R."/>
            <person name="Cannon S.B."/>
            <person name="Udvardi M.K."/>
            <person name="Benedito V.A."/>
            <person name="Mayer K.F."/>
            <person name="Gouzy J."/>
            <person name="Schoof H."/>
            <person name="Van de Peer Y."/>
            <person name="Proost S."/>
            <person name="Cook D.R."/>
            <person name="Meyers B.C."/>
            <person name="Spannagl M."/>
            <person name="Cheung F."/>
            <person name="De Mita S."/>
            <person name="Krishnakumar V."/>
            <person name="Gundlach H."/>
            <person name="Zhou S."/>
            <person name="Mudge J."/>
            <person name="Bharti A.K."/>
            <person name="Murray J.D."/>
            <person name="Naoumkina M.A."/>
            <person name="Rosen B."/>
            <person name="Silverstein K.A."/>
            <person name="Tang H."/>
            <person name="Rombauts S."/>
            <person name="Zhao P.X."/>
            <person name="Zhou P."/>
            <person name="Barbe V."/>
            <person name="Bardou P."/>
            <person name="Bechner M."/>
            <person name="Bellec A."/>
            <person name="Berger A."/>
            <person name="Berges H."/>
            <person name="Bidwell S."/>
            <person name="Bisseling T."/>
            <person name="Choisne N."/>
            <person name="Couloux A."/>
            <person name="Denny R."/>
            <person name="Deshpande S."/>
            <person name="Dai X."/>
            <person name="Doyle J.J."/>
            <person name="Dudez A.M."/>
            <person name="Farmer A.D."/>
            <person name="Fouteau S."/>
            <person name="Franken C."/>
            <person name="Gibelin C."/>
            <person name="Gish J."/>
            <person name="Goldstein S."/>
            <person name="Gonzalez A.J."/>
            <person name="Green P.J."/>
            <person name="Hallab A."/>
            <person name="Hartog M."/>
            <person name="Hua A."/>
            <person name="Humphray S.J."/>
            <person name="Jeong D.H."/>
            <person name="Jing Y."/>
            <person name="Jocker A."/>
            <person name="Kenton S.M."/>
            <person name="Kim D.J."/>
            <person name="Klee K."/>
            <person name="Lai H."/>
            <person name="Lang C."/>
            <person name="Lin S."/>
            <person name="Macmil S.L."/>
            <person name="Magdelenat G."/>
            <person name="Matthews L."/>
            <person name="McCorrison J."/>
            <person name="Monaghan E.L."/>
            <person name="Mun J.H."/>
            <person name="Najar F.Z."/>
            <person name="Nicholson C."/>
            <person name="Noirot C."/>
            <person name="O'Bleness M."/>
            <person name="Paule C.R."/>
            <person name="Poulain J."/>
            <person name="Prion F."/>
            <person name="Qin B."/>
            <person name="Qu C."/>
            <person name="Retzel E.F."/>
            <person name="Riddle C."/>
            <person name="Sallet E."/>
            <person name="Samain S."/>
            <person name="Samson N."/>
            <person name="Sanders I."/>
            <person name="Saurat O."/>
            <person name="Scarpelli C."/>
            <person name="Schiex T."/>
            <person name="Segurens B."/>
            <person name="Severin A.J."/>
            <person name="Sherrier D.J."/>
            <person name="Shi R."/>
            <person name="Sims S."/>
            <person name="Singer S.R."/>
            <person name="Sinharoy S."/>
            <person name="Sterck L."/>
            <person name="Viollet A."/>
            <person name="Wang B.B."/>
            <person name="Wang K."/>
            <person name="Wang M."/>
            <person name="Wang X."/>
            <person name="Warfsmann J."/>
            <person name="Weissenbach J."/>
            <person name="White D.D."/>
            <person name="White J.D."/>
            <person name="Wiley G.B."/>
            <person name="Wincker P."/>
            <person name="Xing Y."/>
            <person name="Yang L."/>
            <person name="Yao Z."/>
            <person name="Ying F."/>
            <person name="Zhai J."/>
            <person name="Zhou L."/>
            <person name="Zuber A."/>
            <person name="Denarie J."/>
            <person name="Dixon R.A."/>
            <person name="May G.D."/>
            <person name="Schwartz D.C."/>
            <person name="Rogers J."/>
            <person name="Quetier F."/>
            <person name="Town C.D."/>
            <person name="Roe B.A."/>
        </authorList>
    </citation>
    <scope>NUCLEOTIDE SEQUENCE [LARGE SCALE GENOMIC DNA]</scope>
    <source>
        <strain evidence="2">A17</strain>
        <strain evidence="3 4">cv. Jemalong A17</strain>
    </source>
</reference>
<evidence type="ECO:0000313" key="3">
    <source>
        <dbReference type="EnsemblPlants" id="AES89976"/>
    </source>
</evidence>
<evidence type="ECO:0000313" key="4">
    <source>
        <dbReference type="Proteomes" id="UP000002051"/>
    </source>
</evidence>